<evidence type="ECO:0000256" key="4">
    <source>
        <dbReference type="ARBA" id="ARBA00023136"/>
    </source>
</evidence>
<feature type="transmembrane region" description="Helical" evidence="6">
    <location>
        <begin position="408"/>
        <end position="427"/>
    </location>
</feature>
<feature type="transmembrane region" description="Helical" evidence="6">
    <location>
        <begin position="40"/>
        <end position="64"/>
    </location>
</feature>
<dbReference type="Proteomes" id="UP001595797">
    <property type="component" value="Unassembled WGS sequence"/>
</dbReference>
<evidence type="ECO:0000313" key="8">
    <source>
        <dbReference type="Proteomes" id="UP001595797"/>
    </source>
</evidence>
<comment type="caution">
    <text evidence="7">The sequence shown here is derived from an EMBL/GenBank/DDBJ whole genome shotgun (WGS) entry which is preliminary data.</text>
</comment>
<protein>
    <submittedName>
        <fullName evidence="7">APC family permease</fullName>
    </submittedName>
</protein>
<evidence type="ECO:0000256" key="5">
    <source>
        <dbReference type="SAM" id="MobiDB-lite"/>
    </source>
</evidence>
<dbReference type="PANTHER" id="PTHR11785:SF512">
    <property type="entry name" value="SOBREMESA, ISOFORM B"/>
    <property type="match status" value="1"/>
</dbReference>
<feature type="transmembrane region" description="Helical" evidence="6">
    <location>
        <begin position="224"/>
        <end position="241"/>
    </location>
</feature>
<evidence type="ECO:0000256" key="1">
    <source>
        <dbReference type="ARBA" id="ARBA00004141"/>
    </source>
</evidence>
<dbReference type="PANTHER" id="PTHR11785">
    <property type="entry name" value="AMINO ACID TRANSPORTER"/>
    <property type="match status" value="1"/>
</dbReference>
<dbReference type="PIRSF" id="PIRSF006060">
    <property type="entry name" value="AA_transporter"/>
    <property type="match status" value="1"/>
</dbReference>
<evidence type="ECO:0000256" key="2">
    <source>
        <dbReference type="ARBA" id="ARBA00022692"/>
    </source>
</evidence>
<keyword evidence="3 6" id="KW-1133">Transmembrane helix</keyword>
<feature type="transmembrane region" description="Helical" evidence="6">
    <location>
        <begin position="153"/>
        <end position="173"/>
    </location>
</feature>
<evidence type="ECO:0000313" key="7">
    <source>
        <dbReference type="EMBL" id="MFC4905391.1"/>
    </source>
</evidence>
<feature type="transmembrane region" description="Helical" evidence="6">
    <location>
        <begin position="110"/>
        <end position="133"/>
    </location>
</feature>
<comment type="subcellular location">
    <subcellularLocation>
        <location evidence="1">Membrane</location>
        <topology evidence="1">Multi-pass membrane protein</topology>
    </subcellularLocation>
</comment>
<feature type="region of interest" description="Disordered" evidence="5">
    <location>
        <begin position="1"/>
        <end position="36"/>
    </location>
</feature>
<keyword evidence="4 6" id="KW-0472">Membrane</keyword>
<reference evidence="8" key="1">
    <citation type="journal article" date="2019" name="Int. J. Syst. Evol. Microbiol.">
        <title>The Global Catalogue of Microorganisms (GCM) 10K type strain sequencing project: providing services to taxonomists for standard genome sequencing and annotation.</title>
        <authorList>
            <consortium name="The Broad Institute Genomics Platform"/>
            <consortium name="The Broad Institute Genome Sequencing Center for Infectious Disease"/>
            <person name="Wu L."/>
            <person name="Ma J."/>
        </authorList>
    </citation>
    <scope>NUCLEOTIDE SEQUENCE [LARGE SCALE GENOMIC DNA]</scope>
    <source>
        <strain evidence="8">CGMCC 4.6946</strain>
    </source>
</reference>
<accession>A0ABV9TPR3</accession>
<evidence type="ECO:0000256" key="6">
    <source>
        <dbReference type="SAM" id="Phobius"/>
    </source>
</evidence>
<proteinExistence type="predicted"/>
<dbReference type="RefSeq" id="WP_277550124.1">
    <property type="nucleotide sequence ID" value="NZ_JARAMH010000002.1"/>
</dbReference>
<gene>
    <name evidence="7" type="ORF">ACFPCS_17655</name>
</gene>
<keyword evidence="2 6" id="KW-0812">Transmembrane</keyword>
<sequence length="464" mass="48874">MERRDTHDDTHDDTHEHRTTQQEQAHGTDREQDRDQKLSLTGSVALGTGVMIGAGIFALVGQVAELAGGWVPWAFLAGAVVVAFSSYSYIRYSAANPSSGGIAMLLKAAYGPGVVAGSFALFMYVSMILAQSLLGRTFGTYLLRPFGMQDSAVWVPVLAVVAIVAAALVNLVGNRWVERSATVTAALKIAGIGILAVGGILAAGVDSLDRLVTVADRTPPEAGWPGFLAGVTLCILAYKGFTTITNQGADLARPERNIGRSIMISIALCTVLYLLITVAVTGSLSVPEIVAARDYALAEAAEPMFGVWGVRLTVAIAVVATLSGLVASLFAVSKLYDMLRDMGQAPGLPGKECHQSLSITAGLAIVMAAFFDLSQIAALGAILYLAMDIAIHLGILRHLKDDVQARPWIPWVAIALDVAVLVPFVLLKARADPFTLVVTAVVAAVIVAAQWVTVRRRSGASEGR</sequence>
<dbReference type="InterPro" id="IPR050598">
    <property type="entry name" value="AminoAcid_Transporter"/>
</dbReference>
<dbReference type="Pfam" id="PF13520">
    <property type="entry name" value="AA_permease_2"/>
    <property type="match status" value="1"/>
</dbReference>
<keyword evidence="8" id="KW-1185">Reference proteome</keyword>
<feature type="transmembrane region" description="Helical" evidence="6">
    <location>
        <begin position="433"/>
        <end position="454"/>
    </location>
</feature>
<evidence type="ECO:0000256" key="3">
    <source>
        <dbReference type="ARBA" id="ARBA00022989"/>
    </source>
</evidence>
<feature type="transmembrane region" description="Helical" evidence="6">
    <location>
        <begin position="185"/>
        <end position="204"/>
    </location>
</feature>
<dbReference type="Gene3D" id="1.20.1740.10">
    <property type="entry name" value="Amino acid/polyamine transporter I"/>
    <property type="match status" value="1"/>
</dbReference>
<dbReference type="EMBL" id="JBHSIW010000025">
    <property type="protein sequence ID" value="MFC4905391.1"/>
    <property type="molecule type" value="Genomic_DNA"/>
</dbReference>
<organism evidence="7 8">
    <name type="scientific">Kocuria oceani</name>
    <dbReference type="NCBI Taxonomy" id="988827"/>
    <lineage>
        <taxon>Bacteria</taxon>
        <taxon>Bacillati</taxon>
        <taxon>Actinomycetota</taxon>
        <taxon>Actinomycetes</taxon>
        <taxon>Micrococcales</taxon>
        <taxon>Micrococcaceae</taxon>
        <taxon>Kocuria</taxon>
    </lineage>
</organism>
<feature type="transmembrane region" description="Helical" evidence="6">
    <location>
        <begin position="70"/>
        <end position="90"/>
    </location>
</feature>
<name>A0ABV9TPR3_9MICC</name>
<feature type="transmembrane region" description="Helical" evidence="6">
    <location>
        <begin position="305"/>
        <end position="332"/>
    </location>
</feature>
<dbReference type="InterPro" id="IPR002293">
    <property type="entry name" value="AA/rel_permease1"/>
</dbReference>
<feature type="transmembrane region" description="Helical" evidence="6">
    <location>
        <begin position="377"/>
        <end position="396"/>
    </location>
</feature>
<feature type="transmembrane region" description="Helical" evidence="6">
    <location>
        <begin position="262"/>
        <end position="285"/>
    </location>
</feature>